<comment type="caution">
    <text evidence="1">The sequence shown here is derived from an EMBL/GenBank/DDBJ whole genome shotgun (WGS) entry which is preliminary data.</text>
</comment>
<protein>
    <submittedName>
        <fullName evidence="1">Uncharacterized protein</fullName>
    </submittedName>
</protein>
<organism evidence="1 2">
    <name type="scientific">Neisseria mucosa (strain ATCC 25996 / DSM 4631 / NCTC 10774 / M26)</name>
    <dbReference type="NCBI Taxonomy" id="546266"/>
    <lineage>
        <taxon>Bacteria</taxon>
        <taxon>Pseudomonadati</taxon>
        <taxon>Pseudomonadota</taxon>
        <taxon>Betaproteobacteria</taxon>
        <taxon>Neisseriales</taxon>
        <taxon>Neisseriaceae</taxon>
        <taxon>Neisseria</taxon>
    </lineage>
</organism>
<dbReference type="AlphaFoldDB" id="D2ZSP3"/>
<name>D2ZSP3_NEIM2</name>
<evidence type="ECO:0000313" key="2">
    <source>
        <dbReference type="Proteomes" id="UP000003344"/>
    </source>
</evidence>
<sequence>MRICLERSSENRFALIGRHRIFRRPLDCPIFIKLYFEENNLISFENKMLNNSNISEQDTEEASKCLHIIEIRLKLPKLYK</sequence>
<accession>D2ZSP3</accession>
<dbReference type="EMBL" id="ACDX02000001">
    <property type="protein sequence ID" value="EFC89826.1"/>
    <property type="molecule type" value="Genomic_DNA"/>
</dbReference>
<proteinExistence type="predicted"/>
<evidence type="ECO:0000313" key="1">
    <source>
        <dbReference type="EMBL" id="EFC89826.1"/>
    </source>
</evidence>
<dbReference type="Proteomes" id="UP000003344">
    <property type="component" value="Unassembled WGS sequence"/>
</dbReference>
<gene>
    <name evidence="1" type="ORF">NEIMUCOT_03625</name>
</gene>
<dbReference type="STRING" id="546266.NEIMUCOT_03625"/>
<reference evidence="1 2" key="1">
    <citation type="submission" date="2009-10" db="EMBL/GenBank/DDBJ databases">
        <authorList>
            <person name="Weinstock G."/>
            <person name="Sodergren E."/>
            <person name="Clifton S."/>
            <person name="Fulton L."/>
            <person name="Fulton B."/>
            <person name="Courtney L."/>
            <person name="Fronick C."/>
            <person name="Harrison M."/>
            <person name="Strong C."/>
            <person name="Farmer C."/>
            <person name="Delahaunty K."/>
            <person name="Markovic C."/>
            <person name="Hall O."/>
            <person name="Minx P."/>
            <person name="Tomlinson C."/>
            <person name="Mitreva M."/>
            <person name="Nelson J."/>
            <person name="Hou S."/>
            <person name="Wollam A."/>
            <person name="Pepin K.H."/>
            <person name="Johnson M."/>
            <person name="Bhonagiri V."/>
            <person name="Nash W.E."/>
            <person name="Warren W."/>
            <person name="Chinwalla A."/>
            <person name="Mardis E.R."/>
            <person name="Wilson R.K."/>
        </authorList>
    </citation>
    <scope>NUCLEOTIDE SEQUENCE [LARGE SCALE GENOMIC DNA]</scope>
    <source>
        <strain evidence="2">ATCC 25996 / DSM 4631 / NCTC 10774 / M26</strain>
    </source>
</reference>